<dbReference type="PANTHER" id="PTHR12128">
    <property type="entry name" value="DIHYDRODIPICOLINATE SYNTHASE"/>
    <property type="match status" value="1"/>
</dbReference>
<keyword evidence="5 12" id="KW-0963">Cytoplasm</keyword>
<comment type="subunit">
    <text evidence="12">Homotetramer; dimer of dimers.</text>
</comment>
<evidence type="ECO:0000256" key="5">
    <source>
        <dbReference type="ARBA" id="ARBA00022490"/>
    </source>
</evidence>
<evidence type="ECO:0000313" key="16">
    <source>
        <dbReference type="EMBL" id="MBA1156629.1"/>
    </source>
</evidence>
<dbReference type="SMART" id="SM01130">
    <property type="entry name" value="DHDPS"/>
    <property type="match status" value="1"/>
</dbReference>
<dbReference type="CDD" id="cd00950">
    <property type="entry name" value="DHDPS"/>
    <property type="match status" value="1"/>
</dbReference>
<comment type="caution">
    <text evidence="16">The sequence shown here is derived from an EMBL/GenBank/DDBJ whole genome shotgun (WGS) entry which is preliminary data.</text>
</comment>
<sequence length="294" mass="31512">MTQFKGSITALVTPFKDGAVDEAAFRSFINWQIQEGTSGLVPVGTTGESPTLSHAEHERVVEICVQETKGRVPVIAGAGSNSTAEAVSFSRHAEKVGADAVLIVTPYYNKPTQEGLYQHFKAINDAVGIPIFIYNIPGRSIIDMSVETMARLYELKNIVGVKDATANMARVSLQRQVLGTDFIQLSGEDATALGFMAHGGHGCISVTSNVAPRLCAEMQSACLKGDYASALKVQDRLMPLHTNLFIETNPTPVKYAASLLGLMEDQVRLPLVPASENARQAVRSAMVHAGLINA</sequence>
<feature type="active site" description="Schiff-base intermediate with substrate" evidence="12 14">
    <location>
        <position position="162"/>
    </location>
</feature>
<evidence type="ECO:0000256" key="11">
    <source>
        <dbReference type="ARBA" id="ARBA00047836"/>
    </source>
</evidence>
<evidence type="ECO:0000313" key="17">
    <source>
        <dbReference type="Proteomes" id="UP000572984"/>
    </source>
</evidence>
<evidence type="ECO:0000256" key="2">
    <source>
        <dbReference type="ARBA" id="ARBA00005120"/>
    </source>
</evidence>
<evidence type="ECO:0000256" key="3">
    <source>
        <dbReference type="ARBA" id="ARBA00007592"/>
    </source>
</evidence>
<dbReference type="InterPro" id="IPR020624">
    <property type="entry name" value="Schiff_base-form_aldolases_CS"/>
</dbReference>
<comment type="function">
    <text evidence="1 12">Catalyzes the condensation of (S)-aspartate-beta-semialdehyde [(S)-ASA] and pyruvate to 4-hydroxy-tetrahydrodipicolinate (HTPA).</text>
</comment>
<reference evidence="16 17" key="1">
    <citation type="submission" date="2020-07" db="EMBL/GenBank/DDBJ databases">
        <title>Draft genome and description of Microvirga mediterraneensis Marseille-Q2068 sp. nov.</title>
        <authorList>
            <person name="Boxberger M."/>
        </authorList>
    </citation>
    <scope>NUCLEOTIDE SEQUENCE [LARGE SCALE GENOMIC DNA]</scope>
    <source>
        <strain evidence="16 17">Marseille-Q2068</strain>
    </source>
</reference>
<dbReference type="InterPro" id="IPR005263">
    <property type="entry name" value="DapA"/>
</dbReference>
<dbReference type="PRINTS" id="PR00146">
    <property type="entry name" value="DHPICSNTHASE"/>
</dbReference>
<evidence type="ECO:0000256" key="10">
    <source>
        <dbReference type="ARBA" id="ARBA00023270"/>
    </source>
</evidence>
<keyword evidence="10 12" id="KW-0704">Schiff base</keyword>
<dbReference type="Gene3D" id="3.20.20.70">
    <property type="entry name" value="Aldolase class I"/>
    <property type="match status" value="1"/>
</dbReference>
<dbReference type="PANTHER" id="PTHR12128:SF66">
    <property type="entry name" value="4-HYDROXY-2-OXOGLUTARATE ALDOLASE, MITOCHONDRIAL"/>
    <property type="match status" value="1"/>
</dbReference>
<comment type="catalytic activity">
    <reaction evidence="11 12">
        <text>L-aspartate 4-semialdehyde + pyruvate = (2S,4S)-4-hydroxy-2,3,4,5-tetrahydrodipicolinate + H2O + H(+)</text>
        <dbReference type="Rhea" id="RHEA:34171"/>
        <dbReference type="ChEBI" id="CHEBI:15361"/>
        <dbReference type="ChEBI" id="CHEBI:15377"/>
        <dbReference type="ChEBI" id="CHEBI:15378"/>
        <dbReference type="ChEBI" id="CHEBI:67139"/>
        <dbReference type="ChEBI" id="CHEBI:537519"/>
        <dbReference type="EC" id="4.3.3.7"/>
    </reaction>
</comment>
<dbReference type="NCBIfam" id="TIGR00674">
    <property type="entry name" value="dapA"/>
    <property type="match status" value="1"/>
</dbReference>
<gene>
    <name evidence="12" type="primary">dapA</name>
    <name evidence="16" type="ORF">H0S73_10885</name>
</gene>
<dbReference type="Pfam" id="PF00701">
    <property type="entry name" value="DHDPS"/>
    <property type="match status" value="1"/>
</dbReference>
<evidence type="ECO:0000256" key="1">
    <source>
        <dbReference type="ARBA" id="ARBA00003294"/>
    </source>
</evidence>
<dbReference type="PROSITE" id="PS00666">
    <property type="entry name" value="DHDPS_2"/>
    <property type="match status" value="1"/>
</dbReference>
<evidence type="ECO:0000256" key="8">
    <source>
        <dbReference type="ARBA" id="ARBA00023154"/>
    </source>
</evidence>
<feature type="site" description="Part of a proton relay during catalysis" evidence="12">
    <location>
        <position position="108"/>
    </location>
</feature>
<dbReference type="EMBL" id="JACDXJ010000001">
    <property type="protein sequence ID" value="MBA1156629.1"/>
    <property type="molecule type" value="Genomic_DNA"/>
</dbReference>
<dbReference type="RefSeq" id="WP_181052171.1">
    <property type="nucleotide sequence ID" value="NZ_JACDXJ010000001.1"/>
</dbReference>
<comment type="caution">
    <text evidence="12">Was originally thought to be a dihydrodipicolinate synthase (DHDPS), catalyzing the condensation of (S)-aspartate-beta-semialdehyde [(S)-ASA] and pyruvate to dihydrodipicolinate (DHDP). However, it was shown in E.coli that the product of the enzymatic reaction is not dihydrodipicolinate but in fact (4S)-4-hydroxy-2,3,4,5-tetrahydro-(2S)-dipicolinic acid (HTPA), and that the consecutive dehydration reaction leading to DHDP is not spontaneous but catalyzed by DapB.</text>
</comment>
<keyword evidence="9 12" id="KW-0456">Lyase</keyword>
<protein>
    <recommendedName>
        <fullName evidence="4 12">4-hydroxy-tetrahydrodipicolinate synthase</fullName>
        <shortName evidence="12">HTPA synthase</shortName>
        <ecNumber evidence="4 12">4.3.3.7</ecNumber>
    </recommendedName>
</protein>
<dbReference type="PIRSF" id="PIRSF001365">
    <property type="entry name" value="DHDPS"/>
    <property type="match status" value="1"/>
</dbReference>
<evidence type="ECO:0000256" key="9">
    <source>
        <dbReference type="ARBA" id="ARBA00023239"/>
    </source>
</evidence>
<dbReference type="InterPro" id="IPR013785">
    <property type="entry name" value="Aldolase_TIM"/>
</dbReference>
<dbReference type="InterPro" id="IPR002220">
    <property type="entry name" value="DapA-like"/>
</dbReference>
<dbReference type="UniPathway" id="UPA00034">
    <property type="reaction ID" value="UER00017"/>
</dbReference>
<evidence type="ECO:0000256" key="14">
    <source>
        <dbReference type="PIRSR" id="PIRSR001365-1"/>
    </source>
</evidence>
<evidence type="ECO:0000256" key="12">
    <source>
        <dbReference type="HAMAP-Rule" id="MF_00418"/>
    </source>
</evidence>
<keyword evidence="8 12" id="KW-0457">Lysine biosynthesis</keyword>
<keyword evidence="17" id="KW-1185">Reference proteome</keyword>
<comment type="similarity">
    <text evidence="3 12 13">Belongs to the DapA family.</text>
</comment>
<evidence type="ECO:0000256" key="13">
    <source>
        <dbReference type="PIRNR" id="PIRNR001365"/>
    </source>
</evidence>
<feature type="site" description="Part of a proton relay during catalysis" evidence="12">
    <location>
        <position position="45"/>
    </location>
</feature>
<dbReference type="SUPFAM" id="SSF51569">
    <property type="entry name" value="Aldolase"/>
    <property type="match status" value="1"/>
</dbReference>
<name>A0A838BNI0_9HYPH</name>
<evidence type="ECO:0000256" key="7">
    <source>
        <dbReference type="ARBA" id="ARBA00022915"/>
    </source>
</evidence>
<dbReference type="AlphaFoldDB" id="A0A838BNI0"/>
<comment type="pathway">
    <text evidence="2 12">Amino-acid biosynthesis; L-lysine biosynthesis via DAP pathway; (S)-tetrahydrodipicolinate from L-aspartate: step 3/4.</text>
</comment>
<dbReference type="Proteomes" id="UP000572984">
    <property type="component" value="Unassembled WGS sequence"/>
</dbReference>
<evidence type="ECO:0000256" key="6">
    <source>
        <dbReference type="ARBA" id="ARBA00022605"/>
    </source>
</evidence>
<dbReference type="GO" id="GO:0019877">
    <property type="term" value="P:diaminopimelate biosynthetic process"/>
    <property type="evidence" value="ECO:0007669"/>
    <property type="project" value="UniProtKB-UniRule"/>
</dbReference>
<keyword evidence="7 12" id="KW-0220">Diaminopimelate biosynthesis</keyword>
<comment type="subcellular location">
    <subcellularLocation>
        <location evidence="12">Cytoplasm</location>
    </subcellularLocation>
</comment>
<feature type="binding site" evidence="12 15">
    <location>
        <position position="46"/>
    </location>
    <ligand>
        <name>pyruvate</name>
        <dbReference type="ChEBI" id="CHEBI:15361"/>
    </ligand>
</feature>
<dbReference type="GO" id="GO:0008840">
    <property type="term" value="F:4-hydroxy-tetrahydrodipicolinate synthase activity"/>
    <property type="evidence" value="ECO:0007669"/>
    <property type="project" value="UniProtKB-UniRule"/>
</dbReference>
<evidence type="ECO:0000256" key="4">
    <source>
        <dbReference type="ARBA" id="ARBA00012086"/>
    </source>
</evidence>
<organism evidence="16 17">
    <name type="scientific">Microvirga mediterraneensis</name>
    <dbReference type="NCBI Taxonomy" id="2754695"/>
    <lineage>
        <taxon>Bacteria</taxon>
        <taxon>Pseudomonadati</taxon>
        <taxon>Pseudomonadota</taxon>
        <taxon>Alphaproteobacteria</taxon>
        <taxon>Hyphomicrobiales</taxon>
        <taxon>Methylobacteriaceae</taxon>
        <taxon>Microvirga</taxon>
    </lineage>
</organism>
<dbReference type="GO" id="GO:0005829">
    <property type="term" value="C:cytosol"/>
    <property type="evidence" value="ECO:0007669"/>
    <property type="project" value="TreeGrafter"/>
</dbReference>
<dbReference type="EC" id="4.3.3.7" evidence="4 12"/>
<keyword evidence="6 12" id="KW-0028">Amino-acid biosynthesis</keyword>
<feature type="active site" description="Proton donor/acceptor" evidence="12 14">
    <location>
        <position position="134"/>
    </location>
</feature>
<feature type="binding site" evidence="12 15">
    <location>
        <position position="204"/>
    </location>
    <ligand>
        <name>pyruvate</name>
        <dbReference type="ChEBI" id="CHEBI:15361"/>
    </ligand>
</feature>
<dbReference type="InterPro" id="IPR020625">
    <property type="entry name" value="Schiff_base-form_aldolases_AS"/>
</dbReference>
<dbReference type="HAMAP" id="MF_00418">
    <property type="entry name" value="DapA"/>
    <property type="match status" value="1"/>
</dbReference>
<dbReference type="GO" id="GO:0009089">
    <property type="term" value="P:lysine biosynthetic process via diaminopimelate"/>
    <property type="evidence" value="ECO:0007669"/>
    <property type="project" value="UniProtKB-UniRule"/>
</dbReference>
<accession>A0A838BNI0</accession>
<evidence type="ECO:0000256" key="15">
    <source>
        <dbReference type="PIRSR" id="PIRSR001365-2"/>
    </source>
</evidence>
<proteinExistence type="inferred from homology"/>
<dbReference type="PROSITE" id="PS00665">
    <property type="entry name" value="DHDPS_1"/>
    <property type="match status" value="1"/>
</dbReference>